<comment type="caution">
    <text evidence="1">The sequence shown here is derived from an EMBL/GenBank/DDBJ whole genome shotgun (WGS) entry which is preliminary data.</text>
</comment>
<reference evidence="1" key="1">
    <citation type="submission" date="2023-04" db="EMBL/GenBank/DDBJ databases">
        <title>Ambrosiozyma monospora NBRC 10751.</title>
        <authorList>
            <person name="Ichikawa N."/>
            <person name="Sato H."/>
            <person name="Tonouchi N."/>
        </authorList>
    </citation>
    <scope>NUCLEOTIDE SEQUENCE</scope>
    <source>
        <strain evidence="1">NBRC 10751</strain>
    </source>
</reference>
<sequence length="96" mass="9769">MNTIETTPQTSIESTTSKSHHHISSASSSSSSSIESTSVTIPAAQTTTLNTVVQSTSMAPSASTVQVSSYEGGAVGQVGGHVSLFSILVSFFSVCI</sequence>
<proteinExistence type="predicted"/>
<accession>A0ACB5U4L1</accession>
<evidence type="ECO:0000313" key="1">
    <source>
        <dbReference type="EMBL" id="GMF02033.1"/>
    </source>
</evidence>
<organism evidence="1 2">
    <name type="scientific">Ambrosiozyma monospora</name>
    <name type="common">Yeast</name>
    <name type="synonym">Endomycopsis monosporus</name>
    <dbReference type="NCBI Taxonomy" id="43982"/>
    <lineage>
        <taxon>Eukaryota</taxon>
        <taxon>Fungi</taxon>
        <taxon>Dikarya</taxon>
        <taxon>Ascomycota</taxon>
        <taxon>Saccharomycotina</taxon>
        <taxon>Pichiomycetes</taxon>
        <taxon>Pichiales</taxon>
        <taxon>Pichiaceae</taxon>
        <taxon>Ambrosiozyma</taxon>
    </lineage>
</organism>
<dbReference type="Proteomes" id="UP001165064">
    <property type="component" value="Unassembled WGS sequence"/>
</dbReference>
<name>A0ACB5U4L1_AMBMO</name>
<protein>
    <submittedName>
        <fullName evidence="1">Unnamed protein product</fullName>
    </submittedName>
</protein>
<dbReference type="EMBL" id="BSXS01012278">
    <property type="protein sequence ID" value="GMF02033.1"/>
    <property type="molecule type" value="Genomic_DNA"/>
</dbReference>
<keyword evidence="2" id="KW-1185">Reference proteome</keyword>
<evidence type="ECO:0000313" key="2">
    <source>
        <dbReference type="Proteomes" id="UP001165064"/>
    </source>
</evidence>
<gene>
    <name evidence="1" type="ORF">Amon02_001133000</name>
</gene>